<feature type="compositionally biased region" description="Basic and acidic residues" evidence="1">
    <location>
        <begin position="157"/>
        <end position="175"/>
    </location>
</feature>
<name>A0AAN7M979_TRANT</name>
<gene>
    <name evidence="2" type="ORF">SAY86_021751</name>
</gene>
<reference evidence="2 3" key="1">
    <citation type="journal article" date="2023" name="Hortic Res">
        <title>Pangenome of water caltrop reveals structural variations and asymmetric subgenome divergence after allopolyploidization.</title>
        <authorList>
            <person name="Zhang X."/>
            <person name="Chen Y."/>
            <person name="Wang L."/>
            <person name="Yuan Y."/>
            <person name="Fang M."/>
            <person name="Shi L."/>
            <person name="Lu R."/>
            <person name="Comes H.P."/>
            <person name="Ma Y."/>
            <person name="Chen Y."/>
            <person name="Huang G."/>
            <person name="Zhou Y."/>
            <person name="Zheng Z."/>
            <person name="Qiu Y."/>
        </authorList>
    </citation>
    <scope>NUCLEOTIDE SEQUENCE [LARGE SCALE GENOMIC DNA]</scope>
    <source>
        <strain evidence="2">F231</strain>
    </source>
</reference>
<feature type="compositionally biased region" description="Basic and acidic residues" evidence="1">
    <location>
        <begin position="121"/>
        <end position="131"/>
    </location>
</feature>
<evidence type="ECO:0000313" key="3">
    <source>
        <dbReference type="Proteomes" id="UP001346149"/>
    </source>
</evidence>
<dbReference type="EMBL" id="JAXQNO010000003">
    <property type="protein sequence ID" value="KAK4801264.1"/>
    <property type="molecule type" value="Genomic_DNA"/>
</dbReference>
<sequence length="175" mass="19762">MSKKGKQRCTEVKTEDRNKYIPALDSIEAAISRGNEPTTAEQQQQSRAVGTANCIREGRQEQPAINKATLKQPSGAAGIVSYAPSFAQNKLTIVNGMTKAIASHIRRIVRKIRINIIAHGQRERETEDDLPRNLPRRSPSLTSWYEGTVMTDDDEEERRREIGDEFRRGEAQWAD</sequence>
<accession>A0AAN7M979</accession>
<dbReference type="AlphaFoldDB" id="A0AAN7M979"/>
<proteinExistence type="predicted"/>
<feature type="region of interest" description="Disordered" evidence="1">
    <location>
        <begin position="121"/>
        <end position="175"/>
    </location>
</feature>
<organism evidence="2 3">
    <name type="scientific">Trapa natans</name>
    <name type="common">Water chestnut</name>
    <dbReference type="NCBI Taxonomy" id="22666"/>
    <lineage>
        <taxon>Eukaryota</taxon>
        <taxon>Viridiplantae</taxon>
        <taxon>Streptophyta</taxon>
        <taxon>Embryophyta</taxon>
        <taxon>Tracheophyta</taxon>
        <taxon>Spermatophyta</taxon>
        <taxon>Magnoliopsida</taxon>
        <taxon>eudicotyledons</taxon>
        <taxon>Gunneridae</taxon>
        <taxon>Pentapetalae</taxon>
        <taxon>rosids</taxon>
        <taxon>malvids</taxon>
        <taxon>Myrtales</taxon>
        <taxon>Lythraceae</taxon>
        <taxon>Trapa</taxon>
    </lineage>
</organism>
<protein>
    <submittedName>
        <fullName evidence="2">Uncharacterized protein</fullName>
    </submittedName>
</protein>
<comment type="caution">
    <text evidence="2">The sequence shown here is derived from an EMBL/GenBank/DDBJ whole genome shotgun (WGS) entry which is preliminary data.</text>
</comment>
<dbReference type="Proteomes" id="UP001346149">
    <property type="component" value="Unassembled WGS sequence"/>
</dbReference>
<evidence type="ECO:0000256" key="1">
    <source>
        <dbReference type="SAM" id="MobiDB-lite"/>
    </source>
</evidence>
<evidence type="ECO:0000313" key="2">
    <source>
        <dbReference type="EMBL" id="KAK4801264.1"/>
    </source>
</evidence>
<keyword evidence="3" id="KW-1185">Reference proteome</keyword>